<organism evidence="1 2">
    <name type="scientific">Synaphobranchus kaupii</name>
    <name type="common">Kaup's arrowtooth eel</name>
    <dbReference type="NCBI Taxonomy" id="118154"/>
    <lineage>
        <taxon>Eukaryota</taxon>
        <taxon>Metazoa</taxon>
        <taxon>Chordata</taxon>
        <taxon>Craniata</taxon>
        <taxon>Vertebrata</taxon>
        <taxon>Euteleostomi</taxon>
        <taxon>Actinopterygii</taxon>
        <taxon>Neopterygii</taxon>
        <taxon>Teleostei</taxon>
        <taxon>Anguilliformes</taxon>
        <taxon>Synaphobranchidae</taxon>
        <taxon>Synaphobranchus</taxon>
    </lineage>
</organism>
<dbReference type="Proteomes" id="UP001152622">
    <property type="component" value="Chromosome 5"/>
</dbReference>
<accession>A0A9Q1FM62</accession>
<dbReference type="AlphaFoldDB" id="A0A9Q1FM62"/>
<keyword evidence="2" id="KW-1185">Reference proteome</keyword>
<name>A0A9Q1FM62_SYNKA</name>
<proteinExistence type="predicted"/>
<gene>
    <name evidence="1" type="ORF">SKAU_G00178580</name>
</gene>
<protein>
    <submittedName>
        <fullName evidence="1">Uncharacterized protein</fullName>
    </submittedName>
</protein>
<evidence type="ECO:0000313" key="1">
    <source>
        <dbReference type="EMBL" id="KAJ8361333.1"/>
    </source>
</evidence>
<comment type="caution">
    <text evidence="1">The sequence shown here is derived from an EMBL/GenBank/DDBJ whole genome shotgun (WGS) entry which is preliminary data.</text>
</comment>
<dbReference type="EMBL" id="JAINUF010000005">
    <property type="protein sequence ID" value="KAJ8361333.1"/>
    <property type="molecule type" value="Genomic_DNA"/>
</dbReference>
<reference evidence="1" key="1">
    <citation type="journal article" date="2023" name="Science">
        <title>Genome structures resolve the early diversification of teleost fishes.</title>
        <authorList>
            <person name="Parey E."/>
            <person name="Louis A."/>
            <person name="Montfort J."/>
            <person name="Bouchez O."/>
            <person name="Roques C."/>
            <person name="Iampietro C."/>
            <person name="Lluch J."/>
            <person name="Castinel A."/>
            <person name="Donnadieu C."/>
            <person name="Desvignes T."/>
            <person name="Floi Bucao C."/>
            <person name="Jouanno E."/>
            <person name="Wen M."/>
            <person name="Mejri S."/>
            <person name="Dirks R."/>
            <person name="Jansen H."/>
            <person name="Henkel C."/>
            <person name="Chen W.J."/>
            <person name="Zahm M."/>
            <person name="Cabau C."/>
            <person name="Klopp C."/>
            <person name="Thompson A.W."/>
            <person name="Robinson-Rechavi M."/>
            <person name="Braasch I."/>
            <person name="Lecointre G."/>
            <person name="Bobe J."/>
            <person name="Postlethwait J.H."/>
            <person name="Berthelot C."/>
            <person name="Roest Crollius H."/>
            <person name="Guiguen Y."/>
        </authorList>
    </citation>
    <scope>NUCLEOTIDE SEQUENCE</scope>
    <source>
        <strain evidence="1">WJC10195</strain>
    </source>
</reference>
<sequence length="121" mass="13480">MRSSPIIAAICAAAFHRGRRFLRSACTAVDGVYPDPGACQKAGKFSVSSIKDNGTQKLQLRARTVLVWSCGVVETPGCHLTSWPHRRIRRGSIPIKAQRWPDRTCESTQVYSQHRCQAAWL</sequence>
<evidence type="ECO:0000313" key="2">
    <source>
        <dbReference type="Proteomes" id="UP001152622"/>
    </source>
</evidence>